<keyword evidence="2" id="KW-1185">Reference proteome</keyword>
<dbReference type="EMBL" id="CM029053">
    <property type="protein sequence ID" value="KAG2546889.1"/>
    <property type="molecule type" value="Genomic_DNA"/>
</dbReference>
<organism evidence="1 2">
    <name type="scientific">Panicum virgatum</name>
    <name type="common">Blackwell switchgrass</name>
    <dbReference type="NCBI Taxonomy" id="38727"/>
    <lineage>
        <taxon>Eukaryota</taxon>
        <taxon>Viridiplantae</taxon>
        <taxon>Streptophyta</taxon>
        <taxon>Embryophyta</taxon>
        <taxon>Tracheophyta</taxon>
        <taxon>Spermatophyta</taxon>
        <taxon>Magnoliopsida</taxon>
        <taxon>Liliopsida</taxon>
        <taxon>Poales</taxon>
        <taxon>Poaceae</taxon>
        <taxon>PACMAD clade</taxon>
        <taxon>Panicoideae</taxon>
        <taxon>Panicodae</taxon>
        <taxon>Paniceae</taxon>
        <taxon>Panicinae</taxon>
        <taxon>Panicum</taxon>
        <taxon>Panicum sect. Hiantes</taxon>
    </lineage>
</organism>
<protein>
    <submittedName>
        <fullName evidence="1">Uncharacterized protein</fullName>
    </submittedName>
</protein>
<evidence type="ECO:0000313" key="2">
    <source>
        <dbReference type="Proteomes" id="UP000823388"/>
    </source>
</evidence>
<gene>
    <name evidence="1" type="ORF">PVAP13_9KG050800</name>
</gene>
<dbReference type="Proteomes" id="UP000823388">
    <property type="component" value="Chromosome 9K"/>
</dbReference>
<name>A0A8T0NFB7_PANVG</name>
<dbReference type="AlphaFoldDB" id="A0A8T0NFB7"/>
<accession>A0A8T0NFB7</accession>
<evidence type="ECO:0000313" key="1">
    <source>
        <dbReference type="EMBL" id="KAG2546889.1"/>
    </source>
</evidence>
<proteinExistence type="predicted"/>
<sequence length="84" mass="8948">MSFLPTKLPRSAATCPADPIPAPVAVSSGSPRFARQVRCPECKRGGAFRRKKAGSIRRVATARLVGLTIRRGKSLPGGFVEQSI</sequence>
<comment type="caution">
    <text evidence="1">The sequence shown here is derived from an EMBL/GenBank/DDBJ whole genome shotgun (WGS) entry which is preliminary data.</text>
</comment>
<reference evidence="1" key="1">
    <citation type="submission" date="2020-05" db="EMBL/GenBank/DDBJ databases">
        <title>WGS assembly of Panicum virgatum.</title>
        <authorList>
            <person name="Lovell J.T."/>
            <person name="Jenkins J."/>
            <person name="Shu S."/>
            <person name="Juenger T.E."/>
            <person name="Schmutz J."/>
        </authorList>
    </citation>
    <scope>NUCLEOTIDE SEQUENCE</scope>
    <source>
        <strain evidence="1">AP13</strain>
    </source>
</reference>